<evidence type="ECO:0000313" key="1">
    <source>
        <dbReference type="EMBL" id="KAG2314093.1"/>
    </source>
</evidence>
<comment type="caution">
    <text evidence="1">The sequence shown here is derived from an EMBL/GenBank/DDBJ whole genome shotgun (WGS) entry which is preliminary data.</text>
</comment>
<organism evidence="1 2">
    <name type="scientific">Brassica carinata</name>
    <name type="common">Ethiopian mustard</name>
    <name type="synonym">Abyssinian cabbage</name>
    <dbReference type="NCBI Taxonomy" id="52824"/>
    <lineage>
        <taxon>Eukaryota</taxon>
        <taxon>Viridiplantae</taxon>
        <taxon>Streptophyta</taxon>
        <taxon>Embryophyta</taxon>
        <taxon>Tracheophyta</taxon>
        <taxon>Spermatophyta</taxon>
        <taxon>Magnoliopsida</taxon>
        <taxon>eudicotyledons</taxon>
        <taxon>Gunneridae</taxon>
        <taxon>Pentapetalae</taxon>
        <taxon>rosids</taxon>
        <taxon>malvids</taxon>
        <taxon>Brassicales</taxon>
        <taxon>Brassicaceae</taxon>
        <taxon>Brassiceae</taxon>
        <taxon>Brassica</taxon>
    </lineage>
</organism>
<dbReference type="AlphaFoldDB" id="A0A8X8AX69"/>
<name>A0A8X8AX69_BRACI</name>
<sequence length="152" mass="16400">MKSNDKSTVSSDPILKKSSGKLIYEKLPKDIASLDHVLASGNSAVNALSLLISKGIETYIVERICGINAGDDESASNGAVDVIESNTIESIPNFRVSLMKVVVERWRSGGRVMVSYGGDGRVKSQGGGVVTAWLVVWLKENTDQSSREKEKE</sequence>
<reference evidence="1 2" key="1">
    <citation type="submission" date="2020-02" db="EMBL/GenBank/DDBJ databases">
        <authorList>
            <person name="Ma Q."/>
            <person name="Huang Y."/>
            <person name="Song X."/>
            <person name="Pei D."/>
        </authorList>
    </citation>
    <scope>NUCLEOTIDE SEQUENCE [LARGE SCALE GENOMIC DNA]</scope>
    <source>
        <strain evidence="1">Sxm20200214</strain>
        <tissue evidence="1">Leaf</tissue>
    </source>
</reference>
<gene>
    <name evidence="1" type="ORF">Bca52824_017215</name>
</gene>
<dbReference type="Proteomes" id="UP000886595">
    <property type="component" value="Unassembled WGS sequence"/>
</dbReference>
<protein>
    <submittedName>
        <fullName evidence="1">Uncharacterized protein</fullName>
    </submittedName>
</protein>
<keyword evidence="2" id="KW-1185">Reference proteome</keyword>
<accession>A0A8X8AX69</accession>
<proteinExistence type="predicted"/>
<dbReference type="EMBL" id="JAAMPC010000004">
    <property type="protein sequence ID" value="KAG2314093.1"/>
    <property type="molecule type" value="Genomic_DNA"/>
</dbReference>
<evidence type="ECO:0000313" key="2">
    <source>
        <dbReference type="Proteomes" id="UP000886595"/>
    </source>
</evidence>